<sequence>MTGGQKAKVVIVSWVGSEDRQIPEQPVISNRTITMLTLQATSQFWAMILVTVPCRSDAVYHPDVMREGEKLGDRNWYAFNSGSQSRKKT</sequence>
<dbReference type="VEuPathDB" id="FungiDB:PAAG_06794"/>
<dbReference type="AlphaFoldDB" id="C1H7Q3"/>
<protein>
    <submittedName>
        <fullName evidence="1">Uncharacterized protein</fullName>
    </submittedName>
</protein>
<evidence type="ECO:0000313" key="1">
    <source>
        <dbReference type="EMBL" id="EEH36376.2"/>
    </source>
</evidence>
<dbReference type="Proteomes" id="UP000002059">
    <property type="component" value="Partially assembled WGS sequence"/>
</dbReference>
<gene>
    <name evidence="1" type="ORF">PAAG_06794</name>
</gene>
<accession>C1H7Q3</accession>
<dbReference type="KEGG" id="pbl:PAAG_06794"/>
<dbReference type="HOGENOM" id="CLU_2455346_0_0_1"/>
<evidence type="ECO:0000313" key="2">
    <source>
        <dbReference type="Proteomes" id="UP000002059"/>
    </source>
</evidence>
<dbReference type="GeneID" id="9094445"/>
<keyword evidence="2" id="KW-1185">Reference proteome</keyword>
<dbReference type="RefSeq" id="XP_002791248.2">
    <property type="nucleotide sequence ID" value="XM_002791202.2"/>
</dbReference>
<organism evidence="1 2">
    <name type="scientific">Paracoccidioides lutzii (strain ATCC MYA-826 / Pb01)</name>
    <name type="common">Paracoccidioides brasiliensis</name>
    <dbReference type="NCBI Taxonomy" id="502779"/>
    <lineage>
        <taxon>Eukaryota</taxon>
        <taxon>Fungi</taxon>
        <taxon>Dikarya</taxon>
        <taxon>Ascomycota</taxon>
        <taxon>Pezizomycotina</taxon>
        <taxon>Eurotiomycetes</taxon>
        <taxon>Eurotiomycetidae</taxon>
        <taxon>Onygenales</taxon>
        <taxon>Ajellomycetaceae</taxon>
        <taxon>Paracoccidioides</taxon>
    </lineage>
</organism>
<proteinExistence type="predicted"/>
<dbReference type="EMBL" id="KN294011">
    <property type="protein sequence ID" value="EEH36376.2"/>
    <property type="molecule type" value="Genomic_DNA"/>
</dbReference>
<name>C1H7Q3_PARBA</name>
<reference evidence="1 2" key="1">
    <citation type="journal article" date="2011" name="PLoS Genet.">
        <title>Comparative genomic analysis of human fungal pathogens causing paracoccidioidomycosis.</title>
        <authorList>
            <person name="Desjardins C.A."/>
            <person name="Champion M.D."/>
            <person name="Holder J.W."/>
            <person name="Muszewska A."/>
            <person name="Goldberg J."/>
            <person name="Bailao A.M."/>
            <person name="Brigido M.M."/>
            <person name="Ferreira M.E."/>
            <person name="Garcia A.M."/>
            <person name="Grynberg M."/>
            <person name="Gujja S."/>
            <person name="Heiman D.I."/>
            <person name="Henn M.R."/>
            <person name="Kodira C.D."/>
            <person name="Leon-Narvaez H."/>
            <person name="Longo L.V."/>
            <person name="Ma L.J."/>
            <person name="Malavazi I."/>
            <person name="Matsuo A.L."/>
            <person name="Morais F.V."/>
            <person name="Pereira M."/>
            <person name="Rodriguez-Brito S."/>
            <person name="Sakthikumar S."/>
            <person name="Salem-Izacc S.M."/>
            <person name="Sykes S.M."/>
            <person name="Teixeira M.M."/>
            <person name="Vallejo M.C."/>
            <person name="Walter M.E."/>
            <person name="Yandava C."/>
            <person name="Young S."/>
            <person name="Zeng Q."/>
            <person name="Zucker J."/>
            <person name="Felipe M.S."/>
            <person name="Goldman G.H."/>
            <person name="Haas B.J."/>
            <person name="McEwen J.G."/>
            <person name="Nino-Vega G."/>
            <person name="Puccia R."/>
            <person name="San-Blas G."/>
            <person name="Soares C.M."/>
            <person name="Birren B.W."/>
            <person name="Cuomo C.A."/>
        </authorList>
    </citation>
    <scope>NUCLEOTIDE SEQUENCE [LARGE SCALE GENOMIC DNA]</scope>
    <source>
        <strain evidence="2">ATCC MYA-826 / Pb01</strain>
    </source>
</reference>